<dbReference type="GO" id="GO:0005634">
    <property type="term" value="C:nucleus"/>
    <property type="evidence" value="ECO:0007669"/>
    <property type="project" value="UniProtKB-SubCell"/>
</dbReference>
<keyword evidence="3" id="KW-0238">DNA-binding</keyword>
<evidence type="ECO:0000259" key="7">
    <source>
        <dbReference type="PROSITE" id="PS51032"/>
    </source>
</evidence>
<reference evidence="8" key="1">
    <citation type="submission" date="2023-05" db="EMBL/GenBank/DDBJ databases">
        <title>Nepenthes gracilis genome sequencing.</title>
        <authorList>
            <person name="Fukushima K."/>
        </authorList>
    </citation>
    <scope>NUCLEOTIDE SEQUENCE</scope>
    <source>
        <strain evidence="8">SING2019-196</strain>
    </source>
</reference>
<dbReference type="SUPFAM" id="SSF54171">
    <property type="entry name" value="DNA-binding domain"/>
    <property type="match status" value="1"/>
</dbReference>
<dbReference type="CDD" id="cd00018">
    <property type="entry name" value="AP2"/>
    <property type="match status" value="1"/>
</dbReference>
<dbReference type="PANTHER" id="PTHR31190">
    <property type="entry name" value="DNA-BINDING DOMAIN"/>
    <property type="match status" value="1"/>
</dbReference>
<dbReference type="GO" id="GO:0009873">
    <property type="term" value="P:ethylene-activated signaling pathway"/>
    <property type="evidence" value="ECO:0007669"/>
    <property type="project" value="InterPro"/>
</dbReference>
<dbReference type="Gene3D" id="3.30.730.10">
    <property type="entry name" value="AP2/ERF domain"/>
    <property type="match status" value="1"/>
</dbReference>
<comment type="subcellular location">
    <subcellularLocation>
        <location evidence="1">Nucleus</location>
    </subcellularLocation>
</comment>
<dbReference type="InterPro" id="IPR044808">
    <property type="entry name" value="ERF_plant"/>
</dbReference>
<evidence type="ECO:0000313" key="8">
    <source>
        <dbReference type="EMBL" id="GMH15074.1"/>
    </source>
</evidence>
<dbReference type="GO" id="GO:0003677">
    <property type="term" value="F:DNA binding"/>
    <property type="evidence" value="ECO:0007669"/>
    <property type="project" value="UniProtKB-KW"/>
</dbReference>
<evidence type="ECO:0000256" key="3">
    <source>
        <dbReference type="ARBA" id="ARBA00023125"/>
    </source>
</evidence>
<name>A0AAD3XSL3_NEPGR</name>
<evidence type="ECO:0000256" key="4">
    <source>
        <dbReference type="ARBA" id="ARBA00023163"/>
    </source>
</evidence>
<dbReference type="EMBL" id="BSYO01000015">
    <property type="protein sequence ID" value="GMH15074.1"/>
    <property type="molecule type" value="Genomic_DNA"/>
</dbReference>
<dbReference type="PANTHER" id="PTHR31190:SF489">
    <property type="entry name" value="ETHYLENE-RESPONSIVE TRANSCRIPTION FACTOR ERF113-RELATED"/>
    <property type="match status" value="1"/>
</dbReference>
<dbReference type="PRINTS" id="PR00367">
    <property type="entry name" value="ETHRSPELEMNT"/>
</dbReference>
<accession>A0AAD3XSL3</accession>
<keyword evidence="5" id="KW-0539">Nucleus</keyword>
<feature type="region of interest" description="Disordered" evidence="6">
    <location>
        <begin position="12"/>
        <end position="54"/>
    </location>
</feature>
<evidence type="ECO:0000256" key="6">
    <source>
        <dbReference type="SAM" id="MobiDB-lite"/>
    </source>
</evidence>
<keyword evidence="4" id="KW-0804">Transcription</keyword>
<dbReference type="Pfam" id="PF00847">
    <property type="entry name" value="AP2"/>
    <property type="match status" value="1"/>
</dbReference>
<comment type="caution">
    <text evidence="8">The sequence shown here is derived from an EMBL/GenBank/DDBJ whole genome shotgun (WGS) entry which is preliminary data.</text>
</comment>
<dbReference type="GO" id="GO:0003700">
    <property type="term" value="F:DNA-binding transcription factor activity"/>
    <property type="evidence" value="ECO:0007669"/>
    <property type="project" value="InterPro"/>
</dbReference>
<evidence type="ECO:0000256" key="5">
    <source>
        <dbReference type="ARBA" id="ARBA00023242"/>
    </source>
</evidence>
<protein>
    <recommendedName>
        <fullName evidence="7">AP2/ERF domain-containing protein</fullName>
    </recommendedName>
</protein>
<dbReference type="SMART" id="SM00380">
    <property type="entry name" value="AP2"/>
    <property type="match status" value="1"/>
</dbReference>
<proteinExistence type="predicted"/>
<gene>
    <name evidence="8" type="ORF">Nepgr_016915</name>
</gene>
<dbReference type="AlphaFoldDB" id="A0AAD3XSL3"/>
<evidence type="ECO:0000256" key="1">
    <source>
        <dbReference type="ARBA" id="ARBA00004123"/>
    </source>
</evidence>
<evidence type="ECO:0000313" key="9">
    <source>
        <dbReference type="Proteomes" id="UP001279734"/>
    </source>
</evidence>
<evidence type="ECO:0000256" key="2">
    <source>
        <dbReference type="ARBA" id="ARBA00023015"/>
    </source>
</evidence>
<dbReference type="FunFam" id="3.30.730.10:FF:000001">
    <property type="entry name" value="Ethylene-responsive transcription factor 2"/>
    <property type="match status" value="1"/>
</dbReference>
<dbReference type="Proteomes" id="UP001279734">
    <property type="component" value="Unassembled WGS sequence"/>
</dbReference>
<dbReference type="InterPro" id="IPR016177">
    <property type="entry name" value="DNA-bd_dom_sf"/>
</dbReference>
<organism evidence="8 9">
    <name type="scientific">Nepenthes gracilis</name>
    <name type="common">Slender pitcher plant</name>
    <dbReference type="NCBI Taxonomy" id="150966"/>
    <lineage>
        <taxon>Eukaryota</taxon>
        <taxon>Viridiplantae</taxon>
        <taxon>Streptophyta</taxon>
        <taxon>Embryophyta</taxon>
        <taxon>Tracheophyta</taxon>
        <taxon>Spermatophyta</taxon>
        <taxon>Magnoliopsida</taxon>
        <taxon>eudicotyledons</taxon>
        <taxon>Gunneridae</taxon>
        <taxon>Pentapetalae</taxon>
        <taxon>Caryophyllales</taxon>
        <taxon>Nepenthaceae</taxon>
        <taxon>Nepenthes</taxon>
    </lineage>
</organism>
<dbReference type="PROSITE" id="PS51032">
    <property type="entry name" value="AP2_ERF"/>
    <property type="match status" value="1"/>
</dbReference>
<dbReference type="InterPro" id="IPR001471">
    <property type="entry name" value="AP2/ERF_dom"/>
</dbReference>
<keyword evidence="2" id="KW-0805">Transcription regulation</keyword>
<dbReference type="InterPro" id="IPR036955">
    <property type="entry name" value="AP2/ERF_dom_sf"/>
</dbReference>
<keyword evidence="9" id="KW-1185">Reference proteome</keyword>
<feature type="domain" description="AP2/ERF" evidence="7">
    <location>
        <begin position="63"/>
        <end position="120"/>
    </location>
</feature>
<sequence length="246" mass="27370">MIAMVSALARAMDTGTHRHSQPNMLQPSRSTIPPPDSPPTSTQALRHRQQGKDEGISVIGKRHFRGVRQRPWGKWAAEIRDPKKAARVWLGTFDTAEQAAIAYDDAALKFKGNKAKLNFPERVVQGNPKFCYAYPDAGGHGDQMISCTSSNSTAGSSSSSFGSLDSYPHLLQYAQLLSSNNDANFPHLITNLYNNNLEHISVPQSSSLAQPEQQQQPQQQDFWDFKRLSFNPDDFPNLNHHQKGTN</sequence>